<evidence type="ECO:0000256" key="10">
    <source>
        <dbReference type="ARBA" id="ARBA00023136"/>
    </source>
</evidence>
<dbReference type="Proteomes" id="UP000694872">
    <property type="component" value="Unplaced"/>
</dbReference>
<dbReference type="PANTHER" id="PTHR15422">
    <property type="entry name" value="OS05G0565100 PROTEIN"/>
    <property type="match status" value="1"/>
</dbReference>
<evidence type="ECO:0000256" key="5">
    <source>
        <dbReference type="ARBA" id="ARBA00022692"/>
    </source>
</evidence>
<feature type="transmembrane region" description="Helical" evidence="13">
    <location>
        <begin position="108"/>
        <end position="128"/>
    </location>
</feature>
<name>A0A194PDB6_PAPXU</name>
<comment type="cofactor">
    <cofactor evidence="1">
        <name>heme b</name>
        <dbReference type="ChEBI" id="CHEBI:60344"/>
    </cofactor>
</comment>
<feature type="transmembrane region" description="Helical" evidence="13">
    <location>
        <begin position="179"/>
        <end position="198"/>
    </location>
</feature>
<dbReference type="PANTHER" id="PTHR15422:SF45">
    <property type="entry name" value="CYTOCHROME B561 DOMAIN-CONTAINING PROTEIN"/>
    <property type="match status" value="1"/>
</dbReference>
<dbReference type="GO" id="GO:0016020">
    <property type="term" value="C:membrane"/>
    <property type="evidence" value="ECO:0007669"/>
    <property type="project" value="UniProtKB-SubCell"/>
</dbReference>
<reference evidence="15 16" key="1">
    <citation type="journal article" date="2015" name="Nat. Commun.">
        <title>Outbred genome sequencing and CRISPR/Cas9 gene editing in butterflies.</title>
        <authorList>
            <person name="Li X."/>
            <person name="Fan D."/>
            <person name="Zhang W."/>
            <person name="Liu G."/>
            <person name="Zhang L."/>
            <person name="Zhao L."/>
            <person name="Fang X."/>
            <person name="Chen L."/>
            <person name="Dong Y."/>
            <person name="Chen Y."/>
            <person name="Ding Y."/>
            <person name="Zhao R."/>
            <person name="Feng M."/>
            <person name="Zhu Y."/>
            <person name="Feng Y."/>
            <person name="Jiang X."/>
            <person name="Zhu D."/>
            <person name="Xiang H."/>
            <person name="Feng X."/>
            <person name="Li S."/>
            <person name="Wang J."/>
            <person name="Zhang G."/>
            <person name="Kronforst M.R."/>
            <person name="Wang W."/>
        </authorList>
    </citation>
    <scope>NUCLEOTIDE SEQUENCE [LARGE SCALE GENOMIC DNA]</scope>
    <source>
        <strain evidence="15">Ya'a_city_454_Px</strain>
        <tissue evidence="15">Whole body</tissue>
    </source>
</reference>
<dbReference type="Proteomes" id="UP000053268">
    <property type="component" value="Unassembled WGS sequence"/>
</dbReference>
<dbReference type="EC" id="7.2.1.3" evidence="11"/>
<proteinExistence type="predicted"/>
<evidence type="ECO:0000313" key="17">
    <source>
        <dbReference type="RefSeq" id="XP_013174961.1"/>
    </source>
</evidence>
<sequence length="246" mass="27555">MDPVDANSTTNLTDMPPVERTSETSNLVAPNSASSPSFLNLVSNFCALLFNAIILYCCFKDGVTLFSFHPTLMSLGWIILMSSAINAITPGDFATEWMPIRLRSARHWLIQMLALIIILTGFFVIFANKIINEKSHFVTLHAKFGIASLVFMCITSLGGVTALYSLKLKDYIAPIYTKLLHASAGLLTFTLGIITILLGTLSRWWSFGEILRYTSMILVLLVMLFTLLRPSLKVYFRLKERLENMN</sequence>
<feature type="domain" description="Cytochrome b561" evidence="14">
    <location>
        <begin position="30"/>
        <end position="239"/>
    </location>
</feature>
<evidence type="ECO:0000313" key="16">
    <source>
        <dbReference type="Proteomes" id="UP000053268"/>
    </source>
</evidence>
<dbReference type="GO" id="GO:0140575">
    <property type="term" value="F:transmembrane monodehydroascorbate reductase activity"/>
    <property type="evidence" value="ECO:0007669"/>
    <property type="project" value="InterPro"/>
</dbReference>
<feature type="transmembrane region" description="Helical" evidence="13">
    <location>
        <begin position="71"/>
        <end position="88"/>
    </location>
</feature>
<dbReference type="InterPro" id="IPR006593">
    <property type="entry name" value="Cyt_b561/ferric_Rdtase_TM"/>
</dbReference>
<dbReference type="CDD" id="cd08761">
    <property type="entry name" value="Cyt_b561_CYB561D2_like"/>
    <property type="match status" value="1"/>
</dbReference>
<feature type="transmembrane region" description="Helical" evidence="13">
    <location>
        <begin position="38"/>
        <end position="59"/>
    </location>
</feature>
<keyword evidence="5 13" id="KW-0812">Transmembrane</keyword>
<keyword evidence="8 13" id="KW-1133">Transmembrane helix</keyword>
<keyword evidence="6" id="KW-0479">Metal-binding</keyword>
<keyword evidence="10 13" id="KW-0472">Membrane</keyword>
<reference evidence="17" key="2">
    <citation type="submission" date="2025-04" db="UniProtKB">
        <authorList>
            <consortium name="RefSeq"/>
        </authorList>
    </citation>
    <scope>IDENTIFICATION</scope>
</reference>
<feature type="compositionally biased region" description="Polar residues" evidence="12">
    <location>
        <begin position="1"/>
        <end position="13"/>
    </location>
</feature>
<evidence type="ECO:0000256" key="8">
    <source>
        <dbReference type="ARBA" id="ARBA00022989"/>
    </source>
</evidence>
<keyword evidence="16" id="KW-1185">Reference proteome</keyword>
<dbReference type="STRING" id="66420.A0A194PDB6"/>
<dbReference type="PROSITE" id="PS50939">
    <property type="entry name" value="CYTOCHROME_B561"/>
    <property type="match status" value="1"/>
</dbReference>
<feature type="transmembrane region" description="Helical" evidence="13">
    <location>
        <begin position="140"/>
        <end position="164"/>
    </location>
</feature>
<evidence type="ECO:0000256" key="7">
    <source>
        <dbReference type="ARBA" id="ARBA00022982"/>
    </source>
</evidence>
<dbReference type="KEGG" id="pxu:106123272"/>
<evidence type="ECO:0000256" key="9">
    <source>
        <dbReference type="ARBA" id="ARBA00023004"/>
    </source>
</evidence>
<comment type="subcellular location">
    <subcellularLocation>
        <location evidence="2">Membrane</location>
        <topology evidence="2">Multi-pass membrane protein</topology>
    </subcellularLocation>
</comment>
<accession>A0A194PDB6</accession>
<organism evidence="15 16">
    <name type="scientific">Papilio xuthus</name>
    <name type="common">Asian swallowtail butterfly</name>
    <dbReference type="NCBI Taxonomy" id="66420"/>
    <lineage>
        <taxon>Eukaryota</taxon>
        <taxon>Metazoa</taxon>
        <taxon>Ecdysozoa</taxon>
        <taxon>Arthropoda</taxon>
        <taxon>Hexapoda</taxon>
        <taxon>Insecta</taxon>
        <taxon>Pterygota</taxon>
        <taxon>Neoptera</taxon>
        <taxon>Endopterygota</taxon>
        <taxon>Lepidoptera</taxon>
        <taxon>Glossata</taxon>
        <taxon>Ditrysia</taxon>
        <taxon>Papilionoidea</taxon>
        <taxon>Papilionidae</taxon>
        <taxon>Papilioninae</taxon>
        <taxon>Papilio</taxon>
    </lineage>
</organism>
<gene>
    <name evidence="17" type="primary">LOC106123272</name>
    <name evidence="15" type="ORF">RR46_14741</name>
</gene>
<evidence type="ECO:0000256" key="4">
    <source>
        <dbReference type="ARBA" id="ARBA00022617"/>
    </source>
</evidence>
<evidence type="ECO:0000256" key="12">
    <source>
        <dbReference type="SAM" id="MobiDB-lite"/>
    </source>
</evidence>
<keyword evidence="9" id="KW-0408">Iron</keyword>
<evidence type="ECO:0000256" key="6">
    <source>
        <dbReference type="ARBA" id="ARBA00022723"/>
    </source>
</evidence>
<evidence type="ECO:0000256" key="2">
    <source>
        <dbReference type="ARBA" id="ARBA00004141"/>
    </source>
</evidence>
<keyword evidence="3" id="KW-0813">Transport</keyword>
<dbReference type="GeneID" id="106123272"/>
<evidence type="ECO:0000256" key="3">
    <source>
        <dbReference type="ARBA" id="ARBA00022448"/>
    </source>
</evidence>
<keyword evidence="4" id="KW-0349">Heme</keyword>
<dbReference type="InterPro" id="IPR045150">
    <property type="entry name" value="CYB561D1/2"/>
</dbReference>
<evidence type="ECO:0000256" key="1">
    <source>
        <dbReference type="ARBA" id="ARBA00001970"/>
    </source>
</evidence>
<dbReference type="RefSeq" id="XP_013174961.1">
    <property type="nucleotide sequence ID" value="XM_013319507.1"/>
</dbReference>
<dbReference type="GO" id="GO:0046872">
    <property type="term" value="F:metal ion binding"/>
    <property type="evidence" value="ECO:0007669"/>
    <property type="project" value="UniProtKB-KW"/>
</dbReference>
<dbReference type="OrthoDB" id="432881at2759"/>
<keyword evidence="7" id="KW-0249">Electron transport</keyword>
<evidence type="ECO:0000259" key="14">
    <source>
        <dbReference type="PROSITE" id="PS50939"/>
    </source>
</evidence>
<dbReference type="Pfam" id="PF03188">
    <property type="entry name" value="Cytochrom_B561"/>
    <property type="match status" value="1"/>
</dbReference>
<evidence type="ECO:0000313" key="15">
    <source>
        <dbReference type="EMBL" id="KPI91237.1"/>
    </source>
</evidence>
<dbReference type="Gene3D" id="1.20.120.1770">
    <property type="match status" value="1"/>
</dbReference>
<dbReference type="SMART" id="SM00665">
    <property type="entry name" value="B561"/>
    <property type="match status" value="1"/>
</dbReference>
<feature type="region of interest" description="Disordered" evidence="12">
    <location>
        <begin position="1"/>
        <end position="28"/>
    </location>
</feature>
<dbReference type="EMBL" id="KQ459606">
    <property type="protein sequence ID" value="KPI91237.1"/>
    <property type="molecule type" value="Genomic_DNA"/>
</dbReference>
<evidence type="ECO:0000256" key="13">
    <source>
        <dbReference type="SAM" id="Phobius"/>
    </source>
</evidence>
<evidence type="ECO:0000256" key="11">
    <source>
        <dbReference type="ARBA" id="ARBA00024225"/>
    </source>
</evidence>
<dbReference type="GO" id="GO:0140571">
    <property type="term" value="F:transmembrane ascorbate ferrireductase activity"/>
    <property type="evidence" value="ECO:0007669"/>
    <property type="project" value="UniProtKB-EC"/>
</dbReference>
<feature type="transmembrane region" description="Helical" evidence="13">
    <location>
        <begin position="210"/>
        <end position="228"/>
    </location>
</feature>
<protein>
    <recommendedName>
        <fullName evidence="11">ascorbate ferrireductase (transmembrane)</fullName>
        <ecNumber evidence="11">7.2.1.3</ecNumber>
    </recommendedName>
</protein>
<dbReference type="AlphaFoldDB" id="A0A194PDB6"/>